<accession>A0A6P1Q8H3</accession>
<evidence type="ECO:0000313" key="1">
    <source>
        <dbReference type="EMBL" id="QHM74065.1"/>
    </source>
</evidence>
<protein>
    <submittedName>
        <fullName evidence="1">Uncharacterized protein</fullName>
    </submittedName>
</protein>
<proteinExistence type="predicted"/>
<keyword evidence="1" id="KW-0614">Plasmid</keyword>
<keyword evidence="2" id="KW-1185">Reference proteome</keyword>
<reference evidence="1 2" key="1">
    <citation type="submission" date="2018-03" db="EMBL/GenBank/DDBJ databases">
        <title>Pantoea intestinalis SRCM103226 isolated form the mealworm.</title>
        <authorList>
            <person name="Jeong D.-Y."/>
            <person name="Kim J.W."/>
        </authorList>
    </citation>
    <scope>NUCLEOTIDE SEQUENCE [LARGE SCALE GENOMIC DNA]</scope>
    <source>
        <strain evidence="1 2">SRCM103226</strain>
        <plasmid evidence="1 2">unnamed1</plasmid>
    </source>
</reference>
<dbReference type="EMBL" id="CP028272">
    <property type="protein sequence ID" value="QHM74065.1"/>
    <property type="molecule type" value="Genomic_DNA"/>
</dbReference>
<organism evidence="1 2">
    <name type="scientific">Mixta intestinalis</name>
    <dbReference type="NCBI Taxonomy" id="1615494"/>
    <lineage>
        <taxon>Bacteria</taxon>
        <taxon>Pseudomonadati</taxon>
        <taxon>Pseudomonadota</taxon>
        <taxon>Gammaproteobacteria</taxon>
        <taxon>Enterobacterales</taxon>
        <taxon>Erwiniaceae</taxon>
        <taxon>Mixta</taxon>
    </lineage>
</organism>
<name>A0A6P1Q8H3_9GAMM</name>
<sequence length="42" mass="4550">MENSQDENGVATGMPDEPVPVVVKARLCEPTRRSAILTPEVL</sequence>
<dbReference type="AlphaFoldDB" id="A0A6P1Q8H3"/>
<gene>
    <name evidence="1" type="ORF">C7M51_04426</name>
</gene>
<geneLocation type="plasmid" evidence="1 2">
    <name>unnamed1</name>
</geneLocation>
<dbReference type="Proteomes" id="UP000464053">
    <property type="component" value="Plasmid unnamed1"/>
</dbReference>
<dbReference type="KEGG" id="mint:C7M51_04426"/>
<evidence type="ECO:0000313" key="2">
    <source>
        <dbReference type="Proteomes" id="UP000464053"/>
    </source>
</evidence>